<feature type="transmembrane region" description="Helical" evidence="13">
    <location>
        <begin position="102"/>
        <end position="120"/>
    </location>
</feature>
<organism evidence="15">
    <name type="scientific">Burkholderia cenocepacia</name>
    <dbReference type="NCBI Taxonomy" id="95486"/>
    <lineage>
        <taxon>Bacteria</taxon>
        <taxon>Pseudomonadati</taxon>
        <taxon>Pseudomonadota</taxon>
        <taxon>Betaproteobacteria</taxon>
        <taxon>Burkholderiales</taxon>
        <taxon>Burkholderiaceae</taxon>
        <taxon>Burkholderia</taxon>
        <taxon>Burkholderia cepacia complex</taxon>
    </lineage>
</organism>
<protein>
    <submittedName>
        <fullName evidence="15">Cytochrome b</fullName>
    </submittedName>
</protein>
<dbReference type="AlphaFoldDB" id="A0A6B2MFS6"/>
<keyword evidence="4" id="KW-1003">Cell membrane</keyword>
<dbReference type="GeneID" id="60823623"/>
<dbReference type="Pfam" id="PF01292">
    <property type="entry name" value="Ni_hydr_CYTB"/>
    <property type="match status" value="1"/>
</dbReference>
<evidence type="ECO:0000256" key="13">
    <source>
        <dbReference type="SAM" id="Phobius"/>
    </source>
</evidence>
<evidence type="ECO:0000256" key="6">
    <source>
        <dbReference type="ARBA" id="ARBA00022692"/>
    </source>
</evidence>
<evidence type="ECO:0000256" key="2">
    <source>
        <dbReference type="ARBA" id="ARBA00004651"/>
    </source>
</evidence>
<reference evidence="15" key="1">
    <citation type="submission" date="2019-11" db="EMBL/GenBank/DDBJ databases">
        <title>Burkholderia cenocepacia CF.</title>
        <authorList>
            <person name="Vianna E.F."/>
            <person name="Marques E.A."/>
            <person name="Albano R.M."/>
            <person name="Leao R.S."/>
        </authorList>
    </citation>
    <scope>NUCLEOTIDE SEQUENCE</scope>
    <source>
        <strain evidence="15">MS-2140</strain>
    </source>
</reference>
<sequence length="188" mass="20539">MLLFGFARFTISRKKHMSRYPAPLLLLHWLTVVAVIVAYATSGDPSHAKSEIDTFVGQIHVASGLFVAALTGVRLPLRLMMNAPQAEPACAWIHRAATAMQWLLYALMMVVPLAGMAALAGKVQTFTVAGFALPMLNAQTVWVSRLGDAHQTIGNLFVSLAGAHAIAALWHHFWVKDNTLRSMLPRGR</sequence>
<keyword evidence="10" id="KW-0408">Iron</keyword>
<evidence type="ECO:0000256" key="4">
    <source>
        <dbReference type="ARBA" id="ARBA00022475"/>
    </source>
</evidence>
<evidence type="ECO:0000256" key="11">
    <source>
        <dbReference type="ARBA" id="ARBA00023136"/>
    </source>
</evidence>
<dbReference type="GO" id="GO:0046872">
    <property type="term" value="F:metal ion binding"/>
    <property type="evidence" value="ECO:0007669"/>
    <property type="project" value="UniProtKB-KW"/>
</dbReference>
<dbReference type="GO" id="GO:0009055">
    <property type="term" value="F:electron transfer activity"/>
    <property type="evidence" value="ECO:0007669"/>
    <property type="project" value="InterPro"/>
</dbReference>
<evidence type="ECO:0000259" key="14">
    <source>
        <dbReference type="Pfam" id="PF01292"/>
    </source>
</evidence>
<keyword evidence="9 13" id="KW-1133">Transmembrane helix</keyword>
<keyword evidence="11 13" id="KW-0472">Membrane</keyword>
<dbReference type="GO" id="GO:0022904">
    <property type="term" value="P:respiratory electron transport chain"/>
    <property type="evidence" value="ECO:0007669"/>
    <property type="project" value="InterPro"/>
</dbReference>
<keyword evidence="3" id="KW-0813">Transport</keyword>
<evidence type="ECO:0000256" key="12">
    <source>
        <dbReference type="ARBA" id="ARBA00037975"/>
    </source>
</evidence>
<keyword evidence="7" id="KW-0479">Metal-binding</keyword>
<dbReference type="EMBL" id="JAAEAM010000018">
    <property type="protein sequence ID" value="NDV73906.1"/>
    <property type="molecule type" value="Genomic_DNA"/>
</dbReference>
<evidence type="ECO:0000313" key="15">
    <source>
        <dbReference type="EMBL" id="NDV73906.1"/>
    </source>
</evidence>
<feature type="transmembrane region" description="Helical" evidence="13">
    <location>
        <begin position="126"/>
        <end position="144"/>
    </location>
</feature>
<comment type="cofactor">
    <cofactor evidence="1">
        <name>heme b</name>
        <dbReference type="ChEBI" id="CHEBI:60344"/>
    </cofactor>
</comment>
<dbReference type="GO" id="GO:0020037">
    <property type="term" value="F:heme binding"/>
    <property type="evidence" value="ECO:0007669"/>
    <property type="project" value="TreeGrafter"/>
</dbReference>
<keyword evidence="8" id="KW-0249">Electron transport</keyword>
<dbReference type="InterPro" id="IPR011577">
    <property type="entry name" value="Cyt_b561_bac/Ni-Hgenase"/>
</dbReference>
<dbReference type="SUPFAM" id="SSF81342">
    <property type="entry name" value="Transmembrane di-heme cytochromes"/>
    <property type="match status" value="1"/>
</dbReference>
<comment type="similarity">
    <text evidence="12">Belongs to the cytochrome b561 family.</text>
</comment>
<evidence type="ECO:0000256" key="10">
    <source>
        <dbReference type="ARBA" id="ARBA00023004"/>
    </source>
</evidence>
<feature type="domain" description="Cytochrome b561 bacterial/Ni-hydrogenase" evidence="14">
    <location>
        <begin position="19"/>
        <end position="185"/>
    </location>
</feature>
<evidence type="ECO:0000256" key="9">
    <source>
        <dbReference type="ARBA" id="ARBA00022989"/>
    </source>
</evidence>
<dbReference type="GO" id="GO:0005886">
    <property type="term" value="C:plasma membrane"/>
    <property type="evidence" value="ECO:0007669"/>
    <property type="project" value="UniProtKB-SubCell"/>
</dbReference>
<evidence type="ECO:0000256" key="7">
    <source>
        <dbReference type="ARBA" id="ARBA00022723"/>
    </source>
</evidence>
<gene>
    <name evidence="15" type="ORF">GFJ35_17755</name>
</gene>
<feature type="transmembrane region" description="Helical" evidence="13">
    <location>
        <begin position="20"/>
        <end position="39"/>
    </location>
</feature>
<feature type="transmembrane region" description="Helical" evidence="13">
    <location>
        <begin position="156"/>
        <end position="175"/>
    </location>
</feature>
<name>A0A6B2MFS6_9BURK</name>
<comment type="caution">
    <text evidence="15">The sequence shown here is derived from an EMBL/GenBank/DDBJ whole genome shotgun (WGS) entry which is preliminary data.</text>
</comment>
<dbReference type="InterPro" id="IPR016174">
    <property type="entry name" value="Di-haem_cyt_TM"/>
</dbReference>
<evidence type="ECO:0000256" key="5">
    <source>
        <dbReference type="ARBA" id="ARBA00022617"/>
    </source>
</evidence>
<dbReference type="InterPro" id="IPR052168">
    <property type="entry name" value="Cytochrome_b561_oxidase"/>
</dbReference>
<keyword evidence="6 13" id="KW-0812">Transmembrane</keyword>
<evidence type="ECO:0000256" key="1">
    <source>
        <dbReference type="ARBA" id="ARBA00001970"/>
    </source>
</evidence>
<comment type="subcellular location">
    <subcellularLocation>
        <location evidence="2">Cell membrane</location>
        <topology evidence="2">Multi-pass membrane protein</topology>
    </subcellularLocation>
</comment>
<proteinExistence type="inferred from homology"/>
<evidence type="ECO:0000256" key="8">
    <source>
        <dbReference type="ARBA" id="ARBA00022982"/>
    </source>
</evidence>
<accession>A0A6B2MFS6</accession>
<dbReference type="RefSeq" id="WP_163124566.1">
    <property type="nucleotide sequence ID" value="NZ_JAAEAM010000018.1"/>
</dbReference>
<feature type="transmembrane region" description="Helical" evidence="13">
    <location>
        <begin position="59"/>
        <end position="77"/>
    </location>
</feature>
<dbReference type="PANTHER" id="PTHR30529">
    <property type="entry name" value="CYTOCHROME B561"/>
    <property type="match status" value="1"/>
</dbReference>
<dbReference type="PANTHER" id="PTHR30529:SF1">
    <property type="entry name" value="CYTOCHROME B561 HOMOLOG 2"/>
    <property type="match status" value="1"/>
</dbReference>
<evidence type="ECO:0000256" key="3">
    <source>
        <dbReference type="ARBA" id="ARBA00022448"/>
    </source>
</evidence>
<keyword evidence="5" id="KW-0349">Heme</keyword>